<comment type="caution">
    <text evidence="2">The sequence shown here is derived from an EMBL/GenBank/DDBJ whole genome shotgun (WGS) entry which is preliminary data.</text>
</comment>
<dbReference type="Proteomes" id="UP001159405">
    <property type="component" value="Unassembled WGS sequence"/>
</dbReference>
<proteinExistence type="predicted"/>
<keyword evidence="1" id="KW-0472">Membrane</keyword>
<keyword evidence="1" id="KW-1133">Transmembrane helix</keyword>
<feature type="transmembrane region" description="Helical" evidence="1">
    <location>
        <begin position="721"/>
        <end position="754"/>
    </location>
</feature>
<protein>
    <submittedName>
        <fullName evidence="2">Uncharacterized protein</fullName>
    </submittedName>
</protein>
<keyword evidence="1" id="KW-0812">Transmembrane</keyword>
<accession>A0ABN8QLL6</accession>
<sequence>MKGNLNMDNNRIFNLPAPNGSNQPTPLAFTDLKYLHVNGTNKMTNNLNMDNKKIINLRTPTDSTDGATKKYYVDDNSGSPDLSDYLEKDGTVTMTGNLNLGNNKIVNLSDPTTDQEAANRGWVRKQIERFDHHSGDGTSSVFTITDPAAPTTLYLQYISGSSFDDFVFTTSAPGQPLVGWAPTANTYINKIEFQFGSRNINVDFLWFIPRDVSHSNSNFWVSGNRTSTWSLNIHKSWNYNMSGVKLRTHNNSNHTAITCRLFTDLPKAITKPLKRIEINTPKIVISGVVKADVNLGGNKIENLGLPTQDNEAVNKGYVDNLVHLTAVQPSHYKDEFSYLMSSGAQWTDESEEIGSSFVITKIGDLAPNKGNFHDYNHKVIYMTIIKKFLHGFIQKYIYKMGINFYRLTANTEYTLCLEILNTDYNLWNNTQISVDKGTSKGLSIGNVSVKKLSHKYTKTKTMYYHRIIVNFRKLSSGNKFFLHILVDILQGGYNMASYPRLFSGVYIIAYGIEGTFSNIDPDKVYDYHTAFDIKPTEVVYNVDINANQKEIKNIKLNRNNDNSAATVALVKELAPFTKNALYRLYFSEFYDFANADSYGINIGSSGIIINSLKPNITLPPNKDLSEIAEKGLHINGYDVTFSPSHSSKSTFYLSANVTKVSISNYSGTLTIPAVQYNANQRWKFTTEDGVLLRLMYSPKFYDIDSEQYHKVMLQEKLSGSYIILSLIAVGTITGGLTLNPIILGVINGVGIIVAGITKKKDFKKKIETTKLAYTTYEKVLVELRSALRGDEWNKQEFIDRIKILDEMIIDQCPSSVDNFAEKYKNKFNI</sequence>
<reference evidence="2 3" key="1">
    <citation type="submission" date="2022-05" db="EMBL/GenBank/DDBJ databases">
        <authorList>
            <consortium name="Genoscope - CEA"/>
            <person name="William W."/>
        </authorList>
    </citation>
    <scope>NUCLEOTIDE SEQUENCE [LARGE SCALE GENOMIC DNA]</scope>
</reference>
<keyword evidence="3" id="KW-1185">Reference proteome</keyword>
<evidence type="ECO:0000313" key="3">
    <source>
        <dbReference type="Proteomes" id="UP001159405"/>
    </source>
</evidence>
<dbReference type="EMBL" id="CALNXK010000137">
    <property type="protein sequence ID" value="CAH3166483.1"/>
    <property type="molecule type" value="Genomic_DNA"/>
</dbReference>
<name>A0ABN8QLL6_9CNID</name>
<evidence type="ECO:0000256" key="1">
    <source>
        <dbReference type="SAM" id="Phobius"/>
    </source>
</evidence>
<gene>
    <name evidence="2" type="ORF">PLOB_00007785</name>
</gene>
<evidence type="ECO:0000313" key="2">
    <source>
        <dbReference type="EMBL" id="CAH3166483.1"/>
    </source>
</evidence>
<organism evidence="2 3">
    <name type="scientific">Porites lobata</name>
    <dbReference type="NCBI Taxonomy" id="104759"/>
    <lineage>
        <taxon>Eukaryota</taxon>
        <taxon>Metazoa</taxon>
        <taxon>Cnidaria</taxon>
        <taxon>Anthozoa</taxon>
        <taxon>Hexacorallia</taxon>
        <taxon>Scleractinia</taxon>
        <taxon>Fungiina</taxon>
        <taxon>Poritidae</taxon>
        <taxon>Porites</taxon>
    </lineage>
</organism>